<evidence type="ECO:0000256" key="2">
    <source>
        <dbReference type="SAM" id="Phobius"/>
    </source>
</evidence>
<evidence type="ECO:0000256" key="1">
    <source>
        <dbReference type="ARBA" id="ARBA00023157"/>
    </source>
</evidence>
<gene>
    <name evidence="4" type="ORF">RJ641_015639</name>
</gene>
<reference evidence="4 5" key="1">
    <citation type="submission" date="2023-12" db="EMBL/GenBank/DDBJ databases">
        <title>A high-quality genome assembly for Dillenia turbinata (Dilleniales).</title>
        <authorList>
            <person name="Chanderbali A."/>
        </authorList>
    </citation>
    <scope>NUCLEOTIDE SEQUENCE [LARGE SCALE GENOMIC DNA]</scope>
    <source>
        <strain evidence="4">LSX21</strain>
        <tissue evidence="4">Leaf</tissue>
    </source>
</reference>
<protein>
    <submittedName>
        <fullName evidence="4">Glucosidase II beta subunit, N-terminal</fullName>
    </submittedName>
</protein>
<dbReference type="EMBL" id="JBAMMX010000021">
    <property type="protein sequence ID" value="KAK6919735.1"/>
    <property type="molecule type" value="Genomic_DNA"/>
</dbReference>
<feature type="domain" description="Glucosidase II beta subunit N-terminal" evidence="3">
    <location>
        <begin position="29"/>
        <end position="145"/>
    </location>
</feature>
<evidence type="ECO:0000313" key="5">
    <source>
        <dbReference type="Proteomes" id="UP001370490"/>
    </source>
</evidence>
<organism evidence="4 5">
    <name type="scientific">Dillenia turbinata</name>
    <dbReference type="NCBI Taxonomy" id="194707"/>
    <lineage>
        <taxon>Eukaryota</taxon>
        <taxon>Viridiplantae</taxon>
        <taxon>Streptophyta</taxon>
        <taxon>Embryophyta</taxon>
        <taxon>Tracheophyta</taxon>
        <taxon>Spermatophyta</taxon>
        <taxon>Magnoliopsida</taxon>
        <taxon>eudicotyledons</taxon>
        <taxon>Gunneridae</taxon>
        <taxon>Pentapetalae</taxon>
        <taxon>Dilleniales</taxon>
        <taxon>Dilleniaceae</taxon>
        <taxon>Dillenia</taxon>
    </lineage>
</organism>
<dbReference type="InterPro" id="IPR039794">
    <property type="entry name" value="Gtb1-like"/>
</dbReference>
<feature type="transmembrane region" description="Helical" evidence="2">
    <location>
        <begin position="176"/>
        <end position="195"/>
    </location>
</feature>
<dbReference type="PANTHER" id="PTHR12630:SF17">
    <property type="entry name" value="EXPRESSED PROTEIN"/>
    <property type="match status" value="1"/>
</dbReference>
<dbReference type="PANTHER" id="PTHR12630">
    <property type="entry name" value="N-LINKED OLIGOSACCHARIDE PROCESSING"/>
    <property type="match status" value="1"/>
</dbReference>
<keyword evidence="2" id="KW-0472">Membrane</keyword>
<dbReference type="GO" id="GO:0017177">
    <property type="term" value="C:glucosidase II complex"/>
    <property type="evidence" value="ECO:0007669"/>
    <property type="project" value="TreeGrafter"/>
</dbReference>
<comment type="caution">
    <text evidence="4">The sequence shown here is derived from an EMBL/GenBank/DDBJ whole genome shotgun (WGS) entry which is preliminary data.</text>
</comment>
<evidence type="ECO:0000259" key="3">
    <source>
        <dbReference type="Pfam" id="PF12999"/>
    </source>
</evidence>
<accession>A0AAN8UPY8</accession>
<dbReference type="InterPro" id="IPR036055">
    <property type="entry name" value="LDL_receptor-like_sf"/>
</dbReference>
<dbReference type="InterPro" id="IPR028146">
    <property type="entry name" value="PRKCSH_N"/>
</dbReference>
<dbReference type="GO" id="GO:0006491">
    <property type="term" value="P:N-glycan processing"/>
    <property type="evidence" value="ECO:0007669"/>
    <property type="project" value="TreeGrafter"/>
</dbReference>
<dbReference type="AlphaFoldDB" id="A0AAN8UPY8"/>
<keyword evidence="1" id="KW-1015">Disulfide bond</keyword>
<dbReference type="SUPFAM" id="SSF57424">
    <property type="entry name" value="LDL receptor-like module"/>
    <property type="match status" value="1"/>
</dbReference>
<dbReference type="PROSITE" id="PS51257">
    <property type="entry name" value="PROKAR_LIPOPROTEIN"/>
    <property type="match status" value="1"/>
</dbReference>
<sequence length="209" mass="23483">MERDSLSLFHMERKTLAYSISLFSACFLLSSSSALSSLVGVHPLDEKYYAPEVIKCKDGSKSFSRDRINDNFCDCLDGTDEPGTSACPTGRFYCRNAGSKPQFLFSSRVNDGFCDCCDGSDEYGSSVNCRNTCVMGGHLQYKTVDYQSKANGLGLDDAKERNKKLNLEDLHQNLTGLRILIIIQVIIFISAAALWRSCRHVRSRRMHYR</sequence>
<dbReference type="Proteomes" id="UP001370490">
    <property type="component" value="Unassembled WGS sequence"/>
</dbReference>
<keyword evidence="2" id="KW-1133">Transmembrane helix</keyword>
<evidence type="ECO:0000313" key="4">
    <source>
        <dbReference type="EMBL" id="KAK6919735.1"/>
    </source>
</evidence>
<keyword evidence="2" id="KW-0812">Transmembrane</keyword>
<name>A0AAN8UPY8_9MAGN</name>
<dbReference type="Pfam" id="PF12999">
    <property type="entry name" value="PRKCSH-like"/>
    <property type="match status" value="1"/>
</dbReference>
<proteinExistence type="predicted"/>
<keyword evidence="5" id="KW-1185">Reference proteome</keyword>